<dbReference type="Proteomes" id="UP001254832">
    <property type="component" value="Unassembled WGS sequence"/>
</dbReference>
<dbReference type="Gene3D" id="1.10.10.2910">
    <property type="match status" value="1"/>
</dbReference>
<comment type="caution">
    <text evidence="3">The sequence shown here is derived from an EMBL/GenBank/DDBJ whole genome shotgun (WGS) entry which is preliminary data.</text>
</comment>
<feature type="domain" description="N-terminal" evidence="2">
    <location>
        <begin position="20"/>
        <end position="131"/>
    </location>
</feature>
<sequence length="366" mass="41987">MPFPKSSDYEAKMAQVQKQVDQAIEKIFNKSEFQRYLEVASNFPKYSLNNVVMIYAQKPEATMVQGYNAWKDMGRQVQQGETAIKIFAPTFKKVDMTKVDPVTQRPQLDTKGKEITEKKEMLTGFKAVNVFDVSQTQGKEIVNVRQFVRDDIRDSAGADQMYRQFSNHLAKKMDVREHADDFKDKPNVRGYYDRENHAIRINPAIENSTMKFKTLVHEYAHSQLHRMDSPLKDLPREHKEAQAEATAFMVTKYYGMDTEAYSAGYIATWAKDIQLAKQALGEIQKTANNIIREVDQHLNRERIQEATKIQLSDEKSVSHGKPLPGIELAAREVSAASMDREDTLKGQEKSNIKESTKSKPEPEIER</sequence>
<accession>A0AAP5LPB0</accession>
<dbReference type="RefSeq" id="WP_310143987.1">
    <property type="nucleotide sequence ID" value="NZ_JAVDTR010000015.1"/>
</dbReference>
<name>A0AAP5LPB0_PAEAM</name>
<protein>
    <recommendedName>
        <fullName evidence="2">N-terminal domain-containing protein</fullName>
    </recommendedName>
</protein>
<evidence type="ECO:0000313" key="4">
    <source>
        <dbReference type="Proteomes" id="UP001254832"/>
    </source>
</evidence>
<feature type="region of interest" description="Disordered" evidence="1">
    <location>
        <begin position="333"/>
        <end position="366"/>
    </location>
</feature>
<dbReference type="Pfam" id="PF08401">
    <property type="entry name" value="ArdcN"/>
    <property type="match status" value="1"/>
</dbReference>
<gene>
    <name evidence="3" type="ORF">J2W91_004617</name>
</gene>
<organism evidence="3 4">
    <name type="scientific">Paenibacillus amylolyticus</name>
    <dbReference type="NCBI Taxonomy" id="1451"/>
    <lineage>
        <taxon>Bacteria</taxon>
        <taxon>Bacillati</taxon>
        <taxon>Bacillota</taxon>
        <taxon>Bacilli</taxon>
        <taxon>Bacillales</taxon>
        <taxon>Paenibacillaceae</taxon>
        <taxon>Paenibacillus</taxon>
    </lineage>
</organism>
<dbReference type="GO" id="GO:0003697">
    <property type="term" value="F:single-stranded DNA binding"/>
    <property type="evidence" value="ECO:0007669"/>
    <property type="project" value="InterPro"/>
</dbReference>
<dbReference type="EMBL" id="JAVDTR010000015">
    <property type="protein sequence ID" value="MDR6726111.1"/>
    <property type="molecule type" value="Genomic_DNA"/>
</dbReference>
<reference evidence="3" key="1">
    <citation type="submission" date="2023-07" db="EMBL/GenBank/DDBJ databases">
        <title>Sorghum-associated microbial communities from plants grown in Nebraska, USA.</title>
        <authorList>
            <person name="Schachtman D."/>
        </authorList>
    </citation>
    <scope>NUCLEOTIDE SEQUENCE</scope>
    <source>
        <strain evidence="3">BE80</strain>
    </source>
</reference>
<evidence type="ECO:0000313" key="3">
    <source>
        <dbReference type="EMBL" id="MDR6726111.1"/>
    </source>
</evidence>
<dbReference type="InterPro" id="IPR013610">
    <property type="entry name" value="ArdC_N"/>
</dbReference>
<dbReference type="AlphaFoldDB" id="A0AAP5LPB0"/>
<evidence type="ECO:0000259" key="2">
    <source>
        <dbReference type="Pfam" id="PF08401"/>
    </source>
</evidence>
<evidence type="ECO:0000256" key="1">
    <source>
        <dbReference type="SAM" id="MobiDB-lite"/>
    </source>
</evidence>
<proteinExistence type="predicted"/>
<feature type="compositionally biased region" description="Basic and acidic residues" evidence="1">
    <location>
        <begin position="338"/>
        <end position="366"/>
    </location>
</feature>